<dbReference type="InterPro" id="IPR022742">
    <property type="entry name" value="Hydrolase_4"/>
</dbReference>
<dbReference type="GO" id="GO:0016787">
    <property type="term" value="F:hydrolase activity"/>
    <property type="evidence" value="ECO:0007669"/>
    <property type="project" value="UniProtKB-KW"/>
</dbReference>
<accession>A0ABT4XPS7</accession>
<organism evidence="2 3">
    <name type="scientific">Thalassococcus lentus</name>
    <dbReference type="NCBI Taxonomy" id="1210524"/>
    <lineage>
        <taxon>Bacteria</taxon>
        <taxon>Pseudomonadati</taxon>
        <taxon>Pseudomonadota</taxon>
        <taxon>Alphaproteobacteria</taxon>
        <taxon>Rhodobacterales</taxon>
        <taxon>Roseobacteraceae</taxon>
        <taxon>Thalassococcus</taxon>
    </lineage>
</organism>
<evidence type="ECO:0000313" key="3">
    <source>
        <dbReference type="Proteomes" id="UP001210720"/>
    </source>
</evidence>
<dbReference type="Gene3D" id="3.40.50.1820">
    <property type="entry name" value="alpha/beta hydrolase"/>
    <property type="match status" value="1"/>
</dbReference>
<dbReference type="Proteomes" id="UP001210720">
    <property type="component" value="Unassembled WGS sequence"/>
</dbReference>
<dbReference type="EMBL" id="JAQIOY010000001">
    <property type="protein sequence ID" value="MDA7423902.1"/>
    <property type="molecule type" value="Genomic_DNA"/>
</dbReference>
<dbReference type="Pfam" id="PF12146">
    <property type="entry name" value="Hydrolase_4"/>
    <property type="match status" value="1"/>
</dbReference>
<gene>
    <name evidence="2" type="ORF">PFY00_04125</name>
</gene>
<evidence type="ECO:0000259" key="1">
    <source>
        <dbReference type="Pfam" id="PF12146"/>
    </source>
</evidence>
<evidence type="ECO:0000313" key="2">
    <source>
        <dbReference type="EMBL" id="MDA7423902.1"/>
    </source>
</evidence>
<reference evidence="2 3" key="1">
    <citation type="submission" date="2023-01" db="EMBL/GenBank/DDBJ databases">
        <title>Thalassococcus onchidii sp. nov., isolated from a marine invertebrate from the South China Sea.</title>
        <authorList>
            <person name="Xu S."/>
            <person name="Liu Z."/>
            <person name="Xu Y."/>
        </authorList>
    </citation>
    <scope>NUCLEOTIDE SEQUENCE [LARGE SCALE GENOMIC DNA]</scope>
    <source>
        <strain evidence="2 3">KCTC 32084</strain>
    </source>
</reference>
<protein>
    <submittedName>
        <fullName evidence="2">Alpha/beta hydrolase</fullName>
    </submittedName>
</protein>
<keyword evidence="2" id="KW-0378">Hydrolase</keyword>
<keyword evidence="3" id="KW-1185">Reference proteome</keyword>
<proteinExistence type="predicted"/>
<feature type="domain" description="Serine aminopeptidase S33" evidence="1">
    <location>
        <begin position="112"/>
        <end position="224"/>
    </location>
</feature>
<name>A0ABT4XPS7_9RHOB</name>
<sequence>MKKLVVWVLSIIALAVAAGAFVWFANPFDMRNNLLVSQIVKMRVAPARLENPKDPGDYGMVFKDVDIMTADNVRLSAWEIASPSPSDKTVVVNHPLTTTRYGSESGLDGVAAEFLPMVKHLHNAGYNIVMYDHRGQGDSDGGIGSAAVGTEAPVGAGVTEWQDVAASLRYVLAHPDFADDEIVFLSQCMGANATFLAWKNEPELFANPQIKGLIANQPTLSYNMTDRFIRAKTGFDLVDRVLDAQREKYGFGFAEALDYIPSLTVPVLYAQVEKDVYTFNDATGQNDIQEIMNATPTPHDIVWIGPEQETPFGTGQRFDGYQFFNKHPEALLEFLAKHTS</sequence>
<dbReference type="RefSeq" id="WP_271431235.1">
    <property type="nucleotide sequence ID" value="NZ_JAQIOY010000001.1"/>
</dbReference>
<dbReference type="SUPFAM" id="SSF53474">
    <property type="entry name" value="alpha/beta-Hydrolases"/>
    <property type="match status" value="1"/>
</dbReference>
<comment type="caution">
    <text evidence="2">The sequence shown here is derived from an EMBL/GenBank/DDBJ whole genome shotgun (WGS) entry which is preliminary data.</text>
</comment>
<dbReference type="InterPro" id="IPR029058">
    <property type="entry name" value="AB_hydrolase_fold"/>
</dbReference>